<protein>
    <submittedName>
        <fullName evidence="1">Uncharacterized protein</fullName>
    </submittedName>
</protein>
<keyword evidence="2" id="KW-1185">Reference proteome</keyword>
<sequence length="95" mass="11259">MTKFDLMMQLQLTFLQFNSFAIQTNQPAFFTKEFNDTVIVYTVPNACDYFIPTHFYDLIQEIKRYDGSNLYYADTLFDLVEIDIQIRKEGLSECN</sequence>
<gene>
    <name evidence="1" type="ORF">YK48G_18610</name>
</gene>
<dbReference type="RefSeq" id="WP_203630433.1">
    <property type="nucleotide sequence ID" value="NZ_BNJR01000016.1"/>
</dbReference>
<reference evidence="1 2" key="1">
    <citation type="journal article" date="2021" name="Int. J. Syst. Evol. Microbiol.">
        <title>Lentilactobacillus fungorum sp. nov., isolated from spent mushroom substrates.</title>
        <authorList>
            <person name="Tohno M."/>
            <person name="Tanizawa Y."/>
            <person name="Kojima Y."/>
            <person name="Sakamoto M."/>
            <person name="Ohkuma M."/>
            <person name="Kobayashi H."/>
        </authorList>
    </citation>
    <scope>NUCLEOTIDE SEQUENCE [LARGE SCALE GENOMIC DNA]</scope>
    <source>
        <strain evidence="1 2">YK48G</strain>
    </source>
</reference>
<dbReference type="EMBL" id="BNJR01000016">
    <property type="protein sequence ID" value="GHP14436.1"/>
    <property type="molecule type" value="Genomic_DNA"/>
</dbReference>
<accession>A0ABQ3W157</accession>
<dbReference type="Proteomes" id="UP000604765">
    <property type="component" value="Unassembled WGS sequence"/>
</dbReference>
<organism evidence="1 2">
    <name type="scientific">Lentilactobacillus fungorum</name>
    <dbReference type="NCBI Taxonomy" id="2201250"/>
    <lineage>
        <taxon>Bacteria</taxon>
        <taxon>Bacillati</taxon>
        <taxon>Bacillota</taxon>
        <taxon>Bacilli</taxon>
        <taxon>Lactobacillales</taxon>
        <taxon>Lactobacillaceae</taxon>
        <taxon>Lentilactobacillus</taxon>
    </lineage>
</organism>
<comment type="caution">
    <text evidence="1">The sequence shown here is derived from an EMBL/GenBank/DDBJ whole genome shotgun (WGS) entry which is preliminary data.</text>
</comment>
<proteinExistence type="predicted"/>
<evidence type="ECO:0000313" key="2">
    <source>
        <dbReference type="Proteomes" id="UP000604765"/>
    </source>
</evidence>
<name>A0ABQ3W157_9LACO</name>
<evidence type="ECO:0000313" key="1">
    <source>
        <dbReference type="EMBL" id="GHP14436.1"/>
    </source>
</evidence>